<evidence type="ECO:0000313" key="3">
    <source>
        <dbReference type="Proteomes" id="UP001470230"/>
    </source>
</evidence>
<accession>A0ABR2JQM2</accession>
<feature type="transmembrane region" description="Helical" evidence="1">
    <location>
        <begin position="21"/>
        <end position="43"/>
    </location>
</feature>
<sequence length="115" mass="13221">MAKKNFVPSMKPNFEPLNRRFGSIVSAIVIAFICFNLLIAHFLPIGIEKVFPIEDNIWTKFFFNIFLAIINFFFAGFAGFITSIFHMFVSLCIFIYDLTLCSKSIDNSIDPQSIY</sequence>
<keyword evidence="1" id="KW-0472">Membrane</keyword>
<feature type="transmembrane region" description="Helical" evidence="1">
    <location>
        <begin position="63"/>
        <end position="96"/>
    </location>
</feature>
<reference evidence="2 3" key="1">
    <citation type="submission" date="2024-04" db="EMBL/GenBank/DDBJ databases">
        <title>Tritrichomonas musculus Genome.</title>
        <authorList>
            <person name="Alves-Ferreira E."/>
            <person name="Grigg M."/>
            <person name="Lorenzi H."/>
            <person name="Galac M."/>
        </authorList>
    </citation>
    <scope>NUCLEOTIDE SEQUENCE [LARGE SCALE GENOMIC DNA]</scope>
    <source>
        <strain evidence="2 3">EAF2021</strain>
    </source>
</reference>
<dbReference type="Proteomes" id="UP001470230">
    <property type="component" value="Unassembled WGS sequence"/>
</dbReference>
<keyword evidence="1" id="KW-0812">Transmembrane</keyword>
<keyword evidence="3" id="KW-1185">Reference proteome</keyword>
<organism evidence="2 3">
    <name type="scientific">Tritrichomonas musculus</name>
    <dbReference type="NCBI Taxonomy" id="1915356"/>
    <lineage>
        <taxon>Eukaryota</taxon>
        <taxon>Metamonada</taxon>
        <taxon>Parabasalia</taxon>
        <taxon>Tritrichomonadida</taxon>
        <taxon>Tritrichomonadidae</taxon>
        <taxon>Tritrichomonas</taxon>
    </lineage>
</organism>
<evidence type="ECO:0000256" key="1">
    <source>
        <dbReference type="SAM" id="Phobius"/>
    </source>
</evidence>
<comment type="caution">
    <text evidence="2">The sequence shown here is derived from an EMBL/GenBank/DDBJ whole genome shotgun (WGS) entry which is preliminary data.</text>
</comment>
<proteinExistence type="predicted"/>
<protein>
    <submittedName>
        <fullName evidence="2">Uncharacterized protein</fullName>
    </submittedName>
</protein>
<keyword evidence="1" id="KW-1133">Transmembrane helix</keyword>
<name>A0ABR2JQM2_9EUKA</name>
<dbReference type="EMBL" id="JAPFFF010000010">
    <property type="protein sequence ID" value="KAK8881189.1"/>
    <property type="molecule type" value="Genomic_DNA"/>
</dbReference>
<gene>
    <name evidence="2" type="ORF">M9Y10_003920</name>
</gene>
<evidence type="ECO:0000313" key="2">
    <source>
        <dbReference type="EMBL" id="KAK8881189.1"/>
    </source>
</evidence>